<feature type="compositionally biased region" description="Basic residues" evidence="5">
    <location>
        <begin position="1865"/>
        <end position="1877"/>
    </location>
</feature>
<feature type="compositionally biased region" description="Basic and acidic residues" evidence="5">
    <location>
        <begin position="3471"/>
        <end position="3481"/>
    </location>
</feature>
<dbReference type="PROSITE" id="PS50112">
    <property type="entry name" value="PAS"/>
    <property type="match status" value="1"/>
</dbReference>
<feature type="compositionally biased region" description="Basic and acidic residues" evidence="5">
    <location>
        <begin position="2610"/>
        <end position="2627"/>
    </location>
</feature>
<feature type="compositionally biased region" description="Low complexity" evidence="5">
    <location>
        <begin position="1896"/>
        <end position="1906"/>
    </location>
</feature>
<dbReference type="EMBL" id="BKCJ010000009">
    <property type="protein sequence ID" value="GEU28565.1"/>
    <property type="molecule type" value="Genomic_DNA"/>
</dbReference>
<feature type="region of interest" description="Disordered" evidence="5">
    <location>
        <begin position="2590"/>
        <end position="2652"/>
    </location>
</feature>
<evidence type="ECO:0000259" key="6">
    <source>
        <dbReference type="PROSITE" id="PS50112"/>
    </source>
</evidence>
<feature type="compositionally biased region" description="Basic residues" evidence="5">
    <location>
        <begin position="1714"/>
        <end position="1724"/>
    </location>
</feature>
<feature type="region of interest" description="Disordered" evidence="5">
    <location>
        <begin position="3447"/>
        <end position="3488"/>
    </location>
</feature>
<feature type="compositionally biased region" description="Low complexity" evidence="5">
    <location>
        <begin position="2673"/>
        <end position="2684"/>
    </location>
</feature>
<feature type="region of interest" description="Disordered" evidence="5">
    <location>
        <begin position="748"/>
        <end position="806"/>
    </location>
</feature>
<dbReference type="SUPFAM" id="SSF55785">
    <property type="entry name" value="PYP-like sensor domain (PAS domain)"/>
    <property type="match status" value="1"/>
</dbReference>
<feature type="region of interest" description="Disordered" evidence="5">
    <location>
        <begin position="2226"/>
        <end position="2264"/>
    </location>
</feature>
<feature type="compositionally biased region" description="Basic residues" evidence="5">
    <location>
        <begin position="433"/>
        <end position="446"/>
    </location>
</feature>
<keyword evidence="3" id="KW-0157">Chromophore</keyword>
<feature type="compositionally biased region" description="Basic residues" evidence="5">
    <location>
        <begin position="2325"/>
        <end position="2342"/>
    </location>
</feature>
<evidence type="ECO:0000256" key="5">
    <source>
        <dbReference type="SAM" id="MobiDB-lite"/>
    </source>
</evidence>
<feature type="compositionally biased region" description="Basic residues" evidence="5">
    <location>
        <begin position="2055"/>
        <end position="2083"/>
    </location>
</feature>
<name>A0A699GKC1_TANCI</name>
<evidence type="ECO:0000256" key="4">
    <source>
        <dbReference type="ARBA" id="ARBA00023170"/>
    </source>
</evidence>
<feature type="compositionally biased region" description="Basic residues" evidence="5">
    <location>
        <begin position="1496"/>
        <end position="1515"/>
    </location>
</feature>
<feature type="compositionally biased region" description="Basic and acidic residues" evidence="5">
    <location>
        <begin position="1568"/>
        <end position="1579"/>
    </location>
</feature>
<feature type="compositionally biased region" description="Basic residues" evidence="5">
    <location>
        <begin position="2128"/>
        <end position="2157"/>
    </location>
</feature>
<feature type="compositionally biased region" description="Pro residues" evidence="5">
    <location>
        <begin position="2633"/>
        <end position="2643"/>
    </location>
</feature>
<feature type="compositionally biased region" description="Basic residues" evidence="5">
    <location>
        <begin position="1392"/>
        <end position="1406"/>
    </location>
</feature>
<keyword evidence="4" id="KW-0675">Receptor</keyword>
<keyword evidence="1" id="KW-0600">Photoreceptor protein</keyword>
<feature type="region of interest" description="Disordered" evidence="5">
    <location>
        <begin position="2778"/>
        <end position="2886"/>
    </location>
</feature>
<feature type="region of interest" description="Disordered" evidence="5">
    <location>
        <begin position="3798"/>
        <end position="3818"/>
    </location>
</feature>
<sequence>MKCSCAASRASSGATSGIGDLGPAVRGFVQHQLVQAQPGTEAVDERRLEDAERHVRQVFHGGNAVDDHRLVVGQAGQELAHGRILLVHDECVVPHVDQVFLGQRLDVRKVHDHAVVGIAFGGDDLARQRDFQRVTVAVQVAALAFMVGNAVAGVELQLAGNGFDRQGGVERGQRAVHRLHKKMFEVELFVRCQVLVGLRDHDLDLAPPGHHQRGAHLGADADPVHAVWHGQRAVGFDGDRETVRVHGGNQRRIELQQRFAAREHDVFAGGVRRRPQRVDGGGQLLGGLELAAAFAVGAHEIGVAELADGRGAVALASGPQVTARKPAEHGGAPGMGALALQRVKNLFDATDHGDKTDEPCGTFHRDRHRCGRRLPAGRTGVIPAGTAAAPAQPAGAPASPAGARAGRARTGRTGIGRHPAPGVPPERQPAIAARRRAAPHRARPARRPGPASAHAGHGAARAGRQPPGPGGKCGPDRPPCPAHAARHARRGARSATGTAGKRLAGCRQPPAGAVLAPVRHPVPARGPARSVQSPRRRHGQDRLPHPARVAEQYRPPCPGVRGVGRHRARRRPAQPDGAGQRRGPAARRHPPRRQLRPARHCRARLGSRRPLRRGQRGRRRHGADHVVPAARRTAASPLAHAAGARPVFAAQIKADMNSTHKVAHLTEFTQAHQQHSFALNMMQSLVIPTFVIDISGKVIIWNAACERLTGVQAWEMLGTPDHWKAFYDDQRPTLADLPVLAKLVRNAARGPAPLPGGRRQPHPRQPRQAGGRGGNLARRDRRKAGPGSAGAAGHARRFDGTGQPPLLRRHLAGRMAARAAPAAAAVAADGGRGQLQTIQRRVRPPGRRRVPAAHRQGGRQRNAHQRPGGPLRRRGICRDPAEPVAQGRGHRGRTDPLPRRTAAPAQPGQPAARGDGQHRRRHGAGLARHRSQPAGGHCRLGPVPRQAHGPQPHQPAQSRTGTGRRRLGERIGHRLHGRRRQLRRQVRARFQLRHHIAQQLEQGARVGQAGLVGRQVDVAAEGDAVHAVFNAQAADGEDIGLVGVGNEFLQGLVIDADPAFQLGHGHGFIGRAGPVLHKIRAARALARAVHHFVQVRGHQHLADFLQVAADKSGAGHDVQVAFLPGQRAHGALDAGPQVAVDLAILRHHIGQGKTLALGAAVGHVAIGRHVAAVVAAARIVGQFGARAGRQARLGMEGIFARQVPGGRDIFPGQLGGGRAHLAVADFGGLPVDIMERAVAGGSQAGGQQAGDNEGGGCRTLDQIHTVQPAACRPRLRRRLGAPYRVAAPVTGAGTALLFLRFTGLGPLLVDDAGGHFFLAAGVTAFLLEFLLQFLELACRTPATRARPALPHYMDRCWPIRGGYAILRGAPPPEKRNGRFHQTTAQPEVPHDHRGHPAGAGRHHVRHVGGAGAGRAGHEGHHRRPAICAADVVRRPGGCQSHRQKSLACQPGGNHARQRRRQRGRPDGFCQPASRGARRIPQPDRVQPARRPAAYPGRRRCHARHQRAAARPRLGKHVHDGARGVAKIGQDGLHLHHDDQRRAGAAPGPQKAAGKRQPAPRPQLGHIEGAGRFRRVDRGDRRRRHPLHLRLQAPAEHGLDHRHPVPGGGSVRAHDSDPPPGHAGGRRTGRDCRPAGMAGDPHHVAAAEPAAPAHRRHPQGQRRHRRAATGPARRNRRTEQRFPRPDGRARNGAGRHPRQRSAHQQHPRTGPGRRGQLRRRRRHHQLERGRGAHFRLAPQRSRGPQYCRTDHGAGAGRATARQRRRRAGRPGRAGSAGFAGVAGVAGRRARAHCRPPPRRPRGTDRAVAGVGAPRRRKLRHRVPARRHRARAVRTADRRQRPPPAHGGRQPARADRLPGPGMPLPVRQRHVRALVRRRSRLADRPPAGGRHRRPAPPGGAAVPGASLPGPGGHLRTQGHGAERRAHAGNHVRARAGRGRQRGGHLRPHPRHHAPQGHRGAAHAAGPHRSAHGHRQPPDVRGNPATGRGPRRRRRGAARIRRPPGRQRARGRHRGAHCRRRIRDRVRAGGASGRSSAAGSQDRRGDPRAVHGGGRAQAGHHQHRRGPAPRRRRLAGRPGGPRRRRPVPGQAARARRFCDCRLRRGRPRDDRQRAYRGGGRGHHLPDDGVHHLRQPGHPRRRRHAQGRRVCRHLPGRRHRQPDHGPVRQLSDRHGAGHGPERIFCVCRGAGHGRAVAIGAGRRVHFRLPVFPGQHLQGARAHRQRHPPFAAGRHYGRAGPVPGVDRHEKRRPGRQQPRHAGHRGRHAQPAYRHGGIRLFADRHARPPARARLHVAAAVDGAHAVPPRPARCAVDGPVQRGAGVLPGGTVRRHRHPDGRCQPRRFARQRQDGTPEQGLDGRQRRHPGRLHAGHVQHHRVPGKRRRRAGRRPHGPDGRRGGPAVPGGAVLCADCGRGARLRHRARPAVRGMPDAARPGGSGLDRNHRKRAGRHYRAGDPVYVFHRPRHRLRFHYLCGIETADGPGASGQAGGVDHCGGVPRQVQLRQLTSTAALGADRRKTRPFHGRVALFQKIARHATMDRGPTGASRSRPPSAVLHGSALHRGTDPGLRTSVLDGDGGIAVFRPPTRPGLAVGHAGHSVQPGPVDPRAVAGAADRQRRAGGVDHGRRRLADRCPGPFSRPPRPPRFPFRPGRAAGQPVHRGLPECLFPQPAGPQLPGPAGAHHAGLQGQRHRPEQSAQVHARCAPGATGRRRRPAALPDDRHRRFQGHQRYAGPRCGRPRAAADRCRDRATVLRPPVRTPGRRGIRRGVCGRRRRCRPLRHAPAARRARGMPAAAHGQHRDRRTGQAQRPVGQLPRGRPGAVRRQAGRQESLRAGRRAGRCRPPVFPDHGRPAGHARRHRCRHCPPGRSRPGRAGGGRRRRHHQCRGAPGACPWLRVWRTAAGHLQLFRPHPWHPRRPGGRGAGAAGRARAPGAGRHGQRPHVPGQRQYRPVPEAAGRTRTGQETVRPQPAGSRAVGAENRAQPASAVAAGAADRRQAAAPAHRDFFCGQQPPADGADRHRPAGRRAGRRPAGRRGAAHARQAGDVVVAAARRAGTHGTARSGGRARHLHVPSHGGQDALAVAAAPGQGRHRRRSDPDGQSAGVPRDGRAIAAAQTRTRIRRGAIAREGDGAAGPGVAVHRQHGAHPQRPLAHAIESPVAGAPAGPDDGVVHALAIVAHGQPQMLDGIAELHRHGSTARVARGIGQRLLADGQRLGAHGGPQAARRAGHRQRAGKAALHGQRAAELAQRLAQLDLVGVAHAQVEHLLAAFVDHVLRRVERGVDLPVGRRIVGQFMLDQVHPQDQRLHALQKSIVQRAGDAVALQRALAMALGNTRRHLRQARQVQQVQQHQHCRAAGKLEPHGLRDRWRNMERQRCRRPAPHAVLVGRQHFEPVIARAQVGVIRLAHAARLAPCAVEAFQPVAELHPFRNRQRGSRKIDLQIVGLLGQAQAGAGRKRAPARLQTRHQRRGRHRVAHDPPRIDPAHATRRGVPQPAVRRLGQAGQGPHVGGRAFVAVEVIEALHLDGATGRRGRQCRGPDPDQAIGSLQPELAGGSFHQPGHAVQRQTVGRLDAGKALPLQPRHARAAAYPQPVAQAAKAQHIAHLHAVAPVEAADRVAVQHGNAAAGIAEPDASACIGVQRHGRTVRQRGMAAAGRPHAVGQGADAASRHRHPQPAAGADRQRLQPPAAQERRQGPPARPFTLLVPHFIAVAEPYAAVGRAGRGGNAVQADGAAPAGTVERDRGVVIIVGVDRVADPDFAVACGHHAQAAEHAARQTDGIEPRRPDKVDPLLGGVPAVAFPVDQGGVDHRPAEPVGRSKRAQRPQIGAELLHSPFGIEPQPVVCVELDCERNGRARRQRQRGDGIGGRVVHRNQVLDGGQQHLAIAAQDAAFDVGLPQDQPEALGAGDGAVQANAGVHQQSPARRAAEPDRGVAGLIDVEHGTLRQAIREAVMAHLAMLEYADPAETVSDPQRLADGLHQAGIGGGQLVAIDVEGALEAGAIELHQAAGGREPQHAAVILGDGESGGGSAVLLGPGLVVQTAAGRWPDRLDARARWYRGNLPWYIEIMARTPVERRRKSHVAASGRRRRPLPMPERTMLNLCFIGRGPVSGSARDHRPALPAQFVAHQQRGARRLQGGGIGAGRLADQRPWQVGPAAARQVGHGRGRQHVVDAGVVGSADRAAVADVVVDGAAVLRTRFVGERDLALGVDAAVHLRLGAGRRPQAGTHHAQQQRGGAALDRNGGRHGVLLCVT</sequence>
<feature type="compositionally biased region" description="Basic residues" evidence="5">
    <location>
        <begin position="584"/>
        <end position="622"/>
    </location>
</feature>
<feature type="compositionally biased region" description="Basic residues" evidence="5">
    <location>
        <begin position="3018"/>
        <end position="3034"/>
    </location>
</feature>
<dbReference type="SMART" id="SM00091">
    <property type="entry name" value="PAS"/>
    <property type="match status" value="1"/>
</dbReference>
<evidence type="ECO:0000256" key="3">
    <source>
        <dbReference type="ARBA" id="ARBA00022991"/>
    </source>
</evidence>
<feature type="compositionally biased region" description="Basic residues" evidence="5">
    <location>
        <begin position="840"/>
        <end position="864"/>
    </location>
</feature>
<feature type="region of interest" description="Disordered" evidence="5">
    <location>
        <begin position="3078"/>
        <end position="3107"/>
    </location>
</feature>
<feature type="region of interest" description="Disordered" evidence="5">
    <location>
        <begin position="2666"/>
        <end position="2715"/>
    </location>
</feature>
<feature type="region of interest" description="Disordered" evidence="5">
    <location>
        <begin position="1369"/>
        <end position="1422"/>
    </location>
</feature>
<feature type="compositionally biased region" description="Low complexity" evidence="5">
    <location>
        <begin position="1542"/>
        <end position="1555"/>
    </location>
</feature>
<dbReference type="InterPro" id="IPR035965">
    <property type="entry name" value="PAS-like_dom_sf"/>
</dbReference>
<feature type="compositionally biased region" description="Basic residues" evidence="5">
    <location>
        <begin position="1652"/>
        <end position="1666"/>
    </location>
</feature>
<accession>A0A699GKC1</accession>
<feature type="compositionally biased region" description="Low complexity" evidence="5">
    <location>
        <begin position="1954"/>
        <end position="1965"/>
    </location>
</feature>
<keyword evidence="2" id="KW-0716">Sensory transduction</keyword>
<gene>
    <name evidence="7" type="ORF">Tci_000543</name>
</gene>
<feature type="compositionally biased region" description="Basic residues" evidence="5">
    <location>
        <begin position="3450"/>
        <end position="3470"/>
    </location>
</feature>
<feature type="compositionally biased region" description="Basic and acidic residues" evidence="5">
    <location>
        <begin position="2989"/>
        <end position="3002"/>
    </location>
</feature>
<feature type="compositionally biased region" description="Low complexity" evidence="5">
    <location>
        <begin position="383"/>
        <end position="405"/>
    </location>
</feature>
<feature type="compositionally biased region" description="Low complexity" evidence="5">
    <location>
        <begin position="899"/>
        <end position="914"/>
    </location>
</feature>
<feature type="compositionally biased region" description="Basic residues" evidence="5">
    <location>
        <begin position="1924"/>
        <end position="1953"/>
    </location>
</feature>
<feature type="compositionally biased region" description="Basic residues" evidence="5">
    <location>
        <begin position="1986"/>
        <end position="2021"/>
    </location>
</feature>
<feature type="region of interest" description="Disordered" evidence="5">
    <location>
        <begin position="383"/>
        <end position="625"/>
    </location>
</feature>
<evidence type="ECO:0000256" key="1">
    <source>
        <dbReference type="ARBA" id="ARBA00022543"/>
    </source>
</evidence>
<feature type="region of interest" description="Disordered" evidence="5">
    <location>
        <begin position="3643"/>
        <end position="3696"/>
    </location>
</feature>
<feature type="compositionally biased region" description="Basic and acidic residues" evidence="5">
    <location>
        <begin position="1676"/>
        <end position="1688"/>
    </location>
</feature>
<feature type="compositionally biased region" description="Basic residues" evidence="5">
    <location>
        <begin position="2244"/>
        <end position="2262"/>
    </location>
</feature>
<feature type="compositionally biased region" description="Basic residues" evidence="5">
    <location>
        <begin position="563"/>
        <end position="572"/>
    </location>
</feature>
<feature type="region of interest" description="Disordered" evidence="5">
    <location>
        <begin position="826"/>
        <end position="968"/>
    </location>
</feature>
<protein>
    <recommendedName>
        <fullName evidence="6">PAS domain-containing protein</fullName>
    </recommendedName>
</protein>
<feature type="region of interest" description="Disordered" evidence="5">
    <location>
        <begin position="2535"/>
        <end position="2563"/>
    </location>
</feature>
<feature type="domain" description="PAS" evidence="6">
    <location>
        <begin position="674"/>
        <end position="747"/>
    </location>
</feature>
<feature type="compositionally biased region" description="Basic and acidic residues" evidence="5">
    <location>
        <begin position="2093"/>
        <end position="2110"/>
    </location>
</feature>
<feature type="compositionally biased region" description="Low complexity" evidence="5">
    <location>
        <begin position="1769"/>
        <end position="1785"/>
    </location>
</feature>
<organism evidence="7">
    <name type="scientific">Tanacetum cinerariifolium</name>
    <name type="common">Dalmatian daisy</name>
    <name type="synonym">Chrysanthemum cinerariifolium</name>
    <dbReference type="NCBI Taxonomy" id="118510"/>
    <lineage>
        <taxon>Eukaryota</taxon>
        <taxon>Viridiplantae</taxon>
        <taxon>Streptophyta</taxon>
        <taxon>Embryophyta</taxon>
        <taxon>Tracheophyta</taxon>
        <taxon>Spermatophyta</taxon>
        <taxon>Magnoliopsida</taxon>
        <taxon>eudicotyledons</taxon>
        <taxon>Gunneridae</taxon>
        <taxon>Pentapetalae</taxon>
        <taxon>asterids</taxon>
        <taxon>campanulids</taxon>
        <taxon>Asterales</taxon>
        <taxon>Asteraceae</taxon>
        <taxon>Asteroideae</taxon>
        <taxon>Anthemideae</taxon>
        <taxon>Anthemidinae</taxon>
        <taxon>Tanacetum</taxon>
    </lineage>
</organism>
<dbReference type="InterPro" id="IPR000014">
    <property type="entry name" value="PAS"/>
</dbReference>
<reference evidence="7" key="1">
    <citation type="journal article" date="2019" name="Sci. Rep.">
        <title>Draft genome of Tanacetum cinerariifolium, the natural source of mosquito coil.</title>
        <authorList>
            <person name="Yamashiro T."/>
            <person name="Shiraishi A."/>
            <person name="Satake H."/>
            <person name="Nakayama K."/>
        </authorList>
    </citation>
    <scope>NUCLEOTIDE SEQUENCE</scope>
</reference>
<feature type="compositionally biased region" description="Basic residues" evidence="5">
    <location>
        <begin position="918"/>
        <end position="931"/>
    </location>
</feature>
<feature type="compositionally biased region" description="Low complexity" evidence="5">
    <location>
        <begin position="448"/>
        <end position="465"/>
    </location>
</feature>
<evidence type="ECO:0000313" key="7">
    <source>
        <dbReference type="EMBL" id="GEU28565.1"/>
    </source>
</evidence>
<feature type="compositionally biased region" description="Low complexity" evidence="5">
    <location>
        <begin position="944"/>
        <end position="961"/>
    </location>
</feature>
<dbReference type="GO" id="GO:0009881">
    <property type="term" value="F:photoreceptor activity"/>
    <property type="evidence" value="ECO:0007669"/>
    <property type="project" value="UniProtKB-KW"/>
</dbReference>
<feature type="compositionally biased region" description="Basic residues" evidence="5">
    <location>
        <begin position="1759"/>
        <end position="1768"/>
    </location>
</feature>
<feature type="compositionally biased region" description="Basic residues" evidence="5">
    <location>
        <begin position="1786"/>
        <end position="1799"/>
    </location>
</feature>
<proteinExistence type="predicted"/>
<feature type="region of interest" description="Disordered" evidence="5">
    <location>
        <begin position="1436"/>
        <end position="1519"/>
    </location>
</feature>
<evidence type="ECO:0000256" key="2">
    <source>
        <dbReference type="ARBA" id="ARBA00022606"/>
    </source>
</evidence>
<feature type="region of interest" description="Disordered" evidence="5">
    <location>
        <begin position="1539"/>
        <end position="2173"/>
    </location>
</feature>
<comment type="caution">
    <text evidence="7">The sequence shown here is derived from an EMBL/GenBank/DDBJ whole genome shotgun (WGS) entry which is preliminary data.</text>
</comment>
<feature type="compositionally biased region" description="Basic residues" evidence="5">
    <location>
        <begin position="2357"/>
        <end position="2386"/>
    </location>
</feature>
<feature type="compositionally biased region" description="Low complexity" evidence="5">
    <location>
        <begin position="2977"/>
        <end position="2988"/>
    </location>
</feature>
<dbReference type="Gene3D" id="3.30.450.20">
    <property type="entry name" value="PAS domain"/>
    <property type="match status" value="1"/>
</dbReference>
<feature type="compositionally biased region" description="Basic residues" evidence="5">
    <location>
        <begin position="2872"/>
        <end position="2881"/>
    </location>
</feature>
<feature type="region of interest" description="Disordered" evidence="5">
    <location>
        <begin position="4218"/>
        <end position="4237"/>
    </location>
</feature>
<feature type="compositionally biased region" description="Basic residues" evidence="5">
    <location>
        <begin position="1692"/>
        <end position="1705"/>
    </location>
</feature>
<dbReference type="CDD" id="cd00130">
    <property type="entry name" value="PAS"/>
    <property type="match status" value="1"/>
</dbReference>
<feature type="region of interest" description="Disordered" evidence="5">
    <location>
        <begin position="2307"/>
        <end position="2398"/>
    </location>
</feature>
<feature type="region of interest" description="Disordered" evidence="5">
    <location>
        <begin position="2905"/>
        <end position="3039"/>
    </location>
</feature>
<feature type="compositionally biased region" description="Basic residues" evidence="5">
    <location>
        <begin position="2848"/>
        <end position="2861"/>
    </location>
</feature>
<feature type="compositionally biased region" description="Basic residues" evidence="5">
    <location>
        <begin position="1812"/>
        <end position="1830"/>
    </location>
</feature>
<feature type="compositionally biased region" description="Basic and acidic residues" evidence="5">
    <location>
        <begin position="2158"/>
        <end position="2173"/>
    </location>
</feature>